<gene>
    <name evidence="2" type="ORF">HJC23_011690</name>
</gene>
<proteinExistence type="predicted"/>
<dbReference type="EMBL" id="JABMIG020000032">
    <property type="protein sequence ID" value="KAL3800453.1"/>
    <property type="molecule type" value="Genomic_DNA"/>
</dbReference>
<dbReference type="FunFam" id="2.130.10.10:FF:002927">
    <property type="entry name" value="Uncharacterized protein"/>
    <property type="match status" value="1"/>
</dbReference>
<comment type="caution">
    <text evidence="2">The sequence shown here is derived from an EMBL/GenBank/DDBJ whole genome shotgun (WGS) entry which is preliminary data.</text>
</comment>
<evidence type="ECO:0008006" key="4">
    <source>
        <dbReference type="Google" id="ProtNLM"/>
    </source>
</evidence>
<dbReference type="PANTHER" id="PTHR44163">
    <property type="entry name" value="U3 SMALL NUCLEOLAR RNA-ASSOCIATED PROTEIN 4 HOMOLOG"/>
    <property type="match status" value="1"/>
</dbReference>
<accession>A0ABD3QIZ8</accession>
<dbReference type="Gene3D" id="2.130.10.10">
    <property type="entry name" value="YVTN repeat-like/Quinoprotein amine dehydrogenase"/>
    <property type="match status" value="3"/>
</dbReference>
<dbReference type="SMART" id="SM00320">
    <property type="entry name" value="WD40"/>
    <property type="match status" value="8"/>
</dbReference>
<name>A0ABD3QIZ8_9STRA</name>
<sequence>METPRRRSTRIKNQTSDDESSVASSIPSRSSTRASARARPAASPAKNVPDADADADASNIGTPSRARRTRSNSSTSADLVETPTSERRRSARSRATSDASDSQADVAVDSQAATETPTKARRAKSSSGDVRKSAKKGAAKSPGKLDVIPEVLEANDAEETAVQVQVPTVQPIGHDLSAEHADSCEAAVDDVAAPTANAVPRTPSPIQHDTSSKETEPEPTARTTDEKTSNKKKKRTRSKYRKNADGTPLIQPEPSETPVPVSPHQPPTNQKPIFHADVHCLRFLKLFPKSIVAMASSPSFLHRHRHPQVPQQPPQSESELEHKHQKRPIKQRQLLAISRRGGSVELVHPQERWITVGRVPGVREREVDALTWICGSHEEDGGGTTRGDVTVDRAAPPAADSASSPLLIGASRDGTLFLLDFITQRQTHVVGSGAGGVFCLASLCARGTCCRGSGSCGRYFAAGCEDGTIKLYCFNKGLELVATLPSAGNAVLSLAWLGNNNVAGDGSDGLGGSVIFAGVADGTIRRFDCVASVVATSMSTGVVLSTSDVLGSRTSSSSVVYRWKSTLRMTVENRGLRDATKVWALQALSDGTVISGDSLGHVQFWDGLFGTMLQTFSQSESGADVLCLAVSEDENKVFASGVDSRVMCIQRQALSGDDVTSVNPDSAPIRKWINVCAHRKHTHDVTALAICRKTAIGSRKQMELLVSGSVDTRVCTYVTDDFRSSRPRIWFNWSSISPVSMSRECRLIAVTRSDRIDLYRLFTTGTMDKAKACEEADESKCHVKTISIKSPFNLTCSTISNDGKFLAASDATTLYVFSLNVEEQDGAVDVHPTKLHLPKGCGRPSTALRFDGTGRLICATIDGSINILQLTPASSEDVGVAYTVSQEHVFEEHVSVVSSWPHNSPIVTLDVSNDGKWLAAVRFSRGKGSVHVFSLEPFGHWWSLPEMEATSTCIKFLGGGTLAVGCSNNAFHTFNLQRRSLSDWSHDMGLPVWKSLPKELTSRTEPLSCILSMPSSDQKLILGAHGFFCVVDMDQPVPDKSNTYPPDSLRAKRSVLYDDDAEVCPPPPKRHKSRPNDAIKNFTICLRYSNLLFQDFVNEKEMVVVEEPWMSILEELPDALARRVFGT</sequence>
<feature type="compositionally biased region" description="Basic residues" evidence="1">
    <location>
        <begin position="230"/>
        <end position="241"/>
    </location>
</feature>
<feature type="region of interest" description="Disordered" evidence="1">
    <location>
        <begin position="302"/>
        <end position="329"/>
    </location>
</feature>
<feature type="region of interest" description="Disordered" evidence="1">
    <location>
        <begin position="195"/>
        <end position="271"/>
    </location>
</feature>
<evidence type="ECO:0000256" key="1">
    <source>
        <dbReference type="SAM" id="MobiDB-lite"/>
    </source>
</evidence>
<feature type="region of interest" description="Disordered" evidence="1">
    <location>
        <begin position="1"/>
        <end position="152"/>
    </location>
</feature>
<dbReference type="Proteomes" id="UP001516023">
    <property type="component" value="Unassembled WGS sequence"/>
</dbReference>
<organism evidence="2 3">
    <name type="scientific">Cyclotella cryptica</name>
    <dbReference type="NCBI Taxonomy" id="29204"/>
    <lineage>
        <taxon>Eukaryota</taxon>
        <taxon>Sar</taxon>
        <taxon>Stramenopiles</taxon>
        <taxon>Ochrophyta</taxon>
        <taxon>Bacillariophyta</taxon>
        <taxon>Coscinodiscophyceae</taxon>
        <taxon>Thalassiosirophycidae</taxon>
        <taxon>Stephanodiscales</taxon>
        <taxon>Stephanodiscaceae</taxon>
        <taxon>Cyclotella</taxon>
    </lineage>
</organism>
<dbReference type="PANTHER" id="PTHR44163:SF1">
    <property type="entry name" value="U3 SMALL NUCLEOLAR RNA-ASSOCIATED PROTEIN 4 HOMOLOG"/>
    <property type="match status" value="1"/>
</dbReference>
<evidence type="ECO:0000313" key="2">
    <source>
        <dbReference type="EMBL" id="KAL3800453.1"/>
    </source>
</evidence>
<protein>
    <recommendedName>
        <fullName evidence="4">Anaphase-promoting complex subunit 4 WD40 domain-containing protein</fullName>
    </recommendedName>
</protein>
<dbReference type="InterPro" id="IPR015943">
    <property type="entry name" value="WD40/YVTN_repeat-like_dom_sf"/>
</dbReference>
<feature type="compositionally biased region" description="Low complexity" evidence="1">
    <location>
        <begin position="93"/>
        <end position="114"/>
    </location>
</feature>
<dbReference type="InterPro" id="IPR046351">
    <property type="entry name" value="UTP4"/>
</dbReference>
<dbReference type="InterPro" id="IPR036322">
    <property type="entry name" value="WD40_repeat_dom_sf"/>
</dbReference>
<feature type="compositionally biased region" description="Pro residues" evidence="1">
    <location>
        <begin position="255"/>
        <end position="266"/>
    </location>
</feature>
<dbReference type="InterPro" id="IPR001680">
    <property type="entry name" value="WD40_rpt"/>
</dbReference>
<evidence type="ECO:0000313" key="3">
    <source>
        <dbReference type="Proteomes" id="UP001516023"/>
    </source>
</evidence>
<reference evidence="2 3" key="1">
    <citation type="journal article" date="2020" name="G3 (Bethesda)">
        <title>Improved Reference Genome for Cyclotella cryptica CCMP332, a Model for Cell Wall Morphogenesis, Salinity Adaptation, and Lipid Production in Diatoms (Bacillariophyta).</title>
        <authorList>
            <person name="Roberts W.R."/>
            <person name="Downey K.M."/>
            <person name="Ruck E.C."/>
            <person name="Traller J.C."/>
            <person name="Alverson A.J."/>
        </authorList>
    </citation>
    <scope>NUCLEOTIDE SEQUENCE [LARGE SCALE GENOMIC DNA]</scope>
    <source>
        <strain evidence="2 3">CCMP332</strain>
    </source>
</reference>
<dbReference type="AlphaFoldDB" id="A0ABD3QIZ8"/>
<feature type="compositionally biased region" description="Basic residues" evidence="1">
    <location>
        <begin position="1"/>
        <end position="10"/>
    </location>
</feature>
<keyword evidence="3" id="KW-1185">Reference proteome</keyword>
<dbReference type="SUPFAM" id="SSF50978">
    <property type="entry name" value="WD40 repeat-like"/>
    <property type="match status" value="2"/>
</dbReference>
<dbReference type="Pfam" id="PF00400">
    <property type="entry name" value="WD40"/>
    <property type="match status" value="1"/>
</dbReference>
<feature type="compositionally biased region" description="Low complexity" evidence="1">
    <location>
        <begin position="21"/>
        <end position="45"/>
    </location>
</feature>